<dbReference type="CDD" id="cd03747">
    <property type="entry name" value="Ntn_PGA_like"/>
    <property type="match status" value="1"/>
</dbReference>
<accession>A0A6B8KJC5</accession>
<dbReference type="Gene3D" id="2.30.120.10">
    <property type="match status" value="1"/>
</dbReference>
<keyword evidence="2" id="KW-0378">Hydrolase</keyword>
<dbReference type="GO" id="GO:0016811">
    <property type="term" value="F:hydrolase activity, acting on carbon-nitrogen (but not peptide) bonds, in linear amides"/>
    <property type="evidence" value="ECO:0007669"/>
    <property type="project" value="InterPro"/>
</dbReference>
<dbReference type="GO" id="GO:0017000">
    <property type="term" value="P:antibiotic biosynthetic process"/>
    <property type="evidence" value="ECO:0007669"/>
    <property type="project" value="InterPro"/>
</dbReference>
<dbReference type="EMBL" id="CP046052">
    <property type="protein sequence ID" value="QGM46678.1"/>
    <property type="molecule type" value="Genomic_DNA"/>
</dbReference>
<dbReference type="InterPro" id="IPR023343">
    <property type="entry name" value="Penicillin_amidase_dom1"/>
</dbReference>
<dbReference type="Proteomes" id="UP000309061">
    <property type="component" value="Chromosome"/>
</dbReference>
<feature type="binding site" evidence="5">
    <location>
        <position position="348"/>
    </location>
    <ligand>
        <name>Ca(2+)</name>
        <dbReference type="ChEBI" id="CHEBI:29108"/>
    </ligand>
</feature>
<dbReference type="RefSeq" id="WP_136496902.1">
    <property type="nucleotide sequence ID" value="NZ_CP046052.1"/>
</dbReference>
<keyword evidence="3" id="KW-0865">Zymogen</keyword>
<dbReference type="InterPro" id="IPR002692">
    <property type="entry name" value="S45"/>
</dbReference>
<evidence type="ECO:0000256" key="1">
    <source>
        <dbReference type="ARBA" id="ARBA00006586"/>
    </source>
</evidence>
<dbReference type="InterPro" id="IPR014395">
    <property type="entry name" value="Pen/GL7ACA/AHL_acylase"/>
</dbReference>
<sequence length="805" mass="87950">MRPICPQPPFWNRAAPRRLGWFLLAATALPVLSAGAVLGLLRLSLPDLDRGLDFVELSAPVEIAFDARATPHIHAANRDDAFAALGFVTAGDRLFQMDLLRRRAAGRLAEIFGEKTVASDRRSRVLGLEGVAREALARLPGPQRSTLASYAAGVNRAIAGMRAWPFEFYVLGYRPEPWRAEDSLLVLLGLEDLISDGEAQERNATIMRRALPPKVVAFLTPEADCFNQRLAPRDPEYCAEGAAPVEDLAPLFRSRDKRVEGGAAARENRAPASNAFAVSGKKTRDGRAILANDMHLALSVPNIWYRAELEYGGARLAGLTLPGLPLMLAGENAKVAWGLTNLRADVADLVVLSGEANRTDEYRTPAGFRAYGARTETIQVRGASSEILTVEETLWGPVAPERLLGEKVALHSALLDPATTDLALLDMDAAPSVGEAAALFRRAGGPPLNVVLADDHGDVAWTVMGHLPLRVGTSGLFSESWADGTRGWRGYLSPDDLPRRVDPPSGFIVSTNQRMLGAAEFKAVIGHEYQGGFRAWRAAEELSRADYVSEKDLLALQLDTTSSYYAYYRDLALKALAGETSDAADDEIASIRRYIEAWDGRAETESLGLPLLEEFRVELRQSVLAPVVARCRETDPDFSLEWSLLDDPVRRIIETGRPELIPEADYVDWGSFLRAALLRSARRLKAQQGGADLDRLTWGRVNRVAMGHVLSPIAPFLNLLLDMSPQPLPGCGFCLRVSEDTHAANARMIVAPGHEGDAIMQFAGGQSGQPGSAHYGDEQDDWLFGRPTPFMSQEARHKAILRPRR</sequence>
<dbReference type="GO" id="GO:0046872">
    <property type="term" value="F:metal ion binding"/>
    <property type="evidence" value="ECO:0007669"/>
    <property type="project" value="UniProtKB-KW"/>
</dbReference>
<dbReference type="PIRSF" id="PIRSF001227">
    <property type="entry name" value="Pen_acylase"/>
    <property type="match status" value="1"/>
</dbReference>
<dbReference type="Pfam" id="PF01804">
    <property type="entry name" value="Penicil_amidase"/>
    <property type="match status" value="1"/>
</dbReference>
<dbReference type="KEGG" id="mhey:H2LOC_013790"/>
<proteinExistence type="inferred from homology"/>
<comment type="cofactor">
    <cofactor evidence="5">
        <name>Ca(2+)</name>
        <dbReference type="ChEBI" id="CHEBI:29108"/>
    </cofactor>
    <text evidence="5">Binds 1 Ca(2+) ion per dimer.</text>
</comment>
<feature type="active site" description="Nucleophile" evidence="4">
    <location>
        <position position="273"/>
    </location>
</feature>
<evidence type="ECO:0000256" key="3">
    <source>
        <dbReference type="ARBA" id="ARBA00023145"/>
    </source>
</evidence>
<dbReference type="AlphaFoldDB" id="A0A6B8KJC5"/>
<dbReference type="PANTHER" id="PTHR34218">
    <property type="entry name" value="PEPTIDASE S45 PENICILLIN AMIDASE"/>
    <property type="match status" value="1"/>
</dbReference>
<name>A0A6B8KJC5_9HYPH</name>
<keyword evidence="5" id="KW-0106">Calcium</keyword>
<dbReference type="Gene3D" id="1.10.1400.10">
    <property type="match status" value="1"/>
</dbReference>
<keyword evidence="7" id="KW-1185">Reference proteome</keyword>
<dbReference type="Gene3D" id="1.10.439.10">
    <property type="entry name" value="Penicillin Amidohydrolase, domain 1"/>
    <property type="match status" value="1"/>
</dbReference>
<evidence type="ECO:0000256" key="5">
    <source>
        <dbReference type="PIRSR" id="PIRSR001227-2"/>
    </source>
</evidence>
<feature type="binding site" evidence="5">
    <location>
        <position position="201"/>
    </location>
    <ligand>
        <name>Ca(2+)</name>
        <dbReference type="ChEBI" id="CHEBI:29108"/>
    </ligand>
</feature>
<organism evidence="6 7">
    <name type="scientific">Methylocystis heyeri</name>
    <dbReference type="NCBI Taxonomy" id="391905"/>
    <lineage>
        <taxon>Bacteria</taxon>
        <taxon>Pseudomonadati</taxon>
        <taxon>Pseudomonadota</taxon>
        <taxon>Alphaproteobacteria</taxon>
        <taxon>Hyphomicrobiales</taxon>
        <taxon>Methylocystaceae</taxon>
        <taxon>Methylocystis</taxon>
    </lineage>
</organism>
<keyword evidence="5" id="KW-0479">Metal-binding</keyword>
<dbReference type="InterPro" id="IPR043147">
    <property type="entry name" value="Penicillin_amidase_A-knob"/>
</dbReference>
<evidence type="ECO:0000313" key="6">
    <source>
        <dbReference type="EMBL" id="QGM46678.1"/>
    </source>
</evidence>
<gene>
    <name evidence="6" type="ORF">H2LOC_013790</name>
</gene>
<feature type="binding site" evidence="5">
    <location>
        <position position="345"/>
    </location>
    <ligand>
        <name>Ca(2+)</name>
        <dbReference type="ChEBI" id="CHEBI:29108"/>
    </ligand>
</feature>
<evidence type="ECO:0000313" key="7">
    <source>
        <dbReference type="Proteomes" id="UP000309061"/>
    </source>
</evidence>
<evidence type="ECO:0000256" key="4">
    <source>
        <dbReference type="PIRSR" id="PIRSR001227-1"/>
    </source>
</evidence>
<dbReference type="Gene3D" id="3.60.20.10">
    <property type="entry name" value="Glutamine Phosphoribosylpyrophosphate, subunit 1, domain 1"/>
    <property type="match status" value="1"/>
</dbReference>
<evidence type="ECO:0000256" key="2">
    <source>
        <dbReference type="ARBA" id="ARBA00022801"/>
    </source>
</evidence>
<protein>
    <submittedName>
        <fullName evidence="6">Penicillin acylase family protein</fullName>
    </submittedName>
</protein>
<dbReference type="PANTHER" id="PTHR34218:SF4">
    <property type="entry name" value="ACYL-HOMOSERINE LACTONE ACYLASE QUIP"/>
    <property type="match status" value="1"/>
</dbReference>
<dbReference type="InterPro" id="IPR043146">
    <property type="entry name" value="Penicillin_amidase_N_B-knob"/>
</dbReference>
<dbReference type="SUPFAM" id="SSF56235">
    <property type="entry name" value="N-terminal nucleophile aminohydrolases (Ntn hydrolases)"/>
    <property type="match status" value="1"/>
</dbReference>
<comment type="similarity">
    <text evidence="1">Belongs to the peptidase S45 family.</text>
</comment>
<dbReference type="OrthoDB" id="9760084at2"/>
<dbReference type="InterPro" id="IPR029055">
    <property type="entry name" value="Ntn_hydrolases_N"/>
</dbReference>
<reference evidence="6 7" key="1">
    <citation type="submission" date="2019-11" db="EMBL/GenBank/DDBJ databases">
        <title>The genome sequence of Methylocystis heyeri.</title>
        <authorList>
            <person name="Oshkin I.Y."/>
            <person name="Miroshnikov K."/>
            <person name="Dedysh S.N."/>
        </authorList>
    </citation>
    <scope>NUCLEOTIDE SEQUENCE [LARGE SCALE GENOMIC DNA]</scope>
    <source>
        <strain evidence="6 7">H2</strain>
    </source>
</reference>